<dbReference type="EMBL" id="CAKOFQ010007129">
    <property type="protein sequence ID" value="CAH1991970.1"/>
    <property type="molecule type" value="Genomic_DNA"/>
</dbReference>
<accession>A0A9P0LAP0</accession>
<name>A0A9P0LAP0_ACAOB</name>
<dbReference type="Proteomes" id="UP001152888">
    <property type="component" value="Unassembled WGS sequence"/>
</dbReference>
<evidence type="ECO:0000313" key="3">
    <source>
        <dbReference type="Proteomes" id="UP001152888"/>
    </source>
</evidence>
<gene>
    <name evidence="2" type="ORF">ACAOBT_LOCUS20586</name>
</gene>
<comment type="caution">
    <text evidence="2">The sequence shown here is derived from an EMBL/GenBank/DDBJ whole genome shotgun (WGS) entry which is preliminary data.</text>
</comment>
<keyword evidence="3" id="KW-1185">Reference proteome</keyword>
<proteinExistence type="predicted"/>
<dbReference type="AlphaFoldDB" id="A0A9P0LAP0"/>
<evidence type="ECO:0000256" key="1">
    <source>
        <dbReference type="SAM" id="MobiDB-lite"/>
    </source>
</evidence>
<sequence>MTLGNQPSAPGENQKVTRKRRETARHWIPNSA</sequence>
<reference evidence="2" key="1">
    <citation type="submission" date="2022-03" db="EMBL/GenBank/DDBJ databases">
        <authorList>
            <person name="Sayadi A."/>
        </authorList>
    </citation>
    <scope>NUCLEOTIDE SEQUENCE</scope>
</reference>
<feature type="region of interest" description="Disordered" evidence="1">
    <location>
        <begin position="1"/>
        <end position="32"/>
    </location>
</feature>
<organism evidence="2 3">
    <name type="scientific">Acanthoscelides obtectus</name>
    <name type="common">Bean weevil</name>
    <name type="synonym">Bruchus obtectus</name>
    <dbReference type="NCBI Taxonomy" id="200917"/>
    <lineage>
        <taxon>Eukaryota</taxon>
        <taxon>Metazoa</taxon>
        <taxon>Ecdysozoa</taxon>
        <taxon>Arthropoda</taxon>
        <taxon>Hexapoda</taxon>
        <taxon>Insecta</taxon>
        <taxon>Pterygota</taxon>
        <taxon>Neoptera</taxon>
        <taxon>Endopterygota</taxon>
        <taxon>Coleoptera</taxon>
        <taxon>Polyphaga</taxon>
        <taxon>Cucujiformia</taxon>
        <taxon>Chrysomeloidea</taxon>
        <taxon>Chrysomelidae</taxon>
        <taxon>Bruchinae</taxon>
        <taxon>Bruchini</taxon>
        <taxon>Acanthoscelides</taxon>
    </lineage>
</organism>
<evidence type="ECO:0000313" key="2">
    <source>
        <dbReference type="EMBL" id="CAH1991970.1"/>
    </source>
</evidence>
<protein>
    <submittedName>
        <fullName evidence="2">Uncharacterized protein</fullName>
    </submittedName>
</protein>